<proteinExistence type="predicted"/>
<dbReference type="Proteomes" id="UP000050411">
    <property type="component" value="Unassembled WGS sequence"/>
</dbReference>
<organism evidence="1 2">
    <name type="scientific">Pseudomonas congelans</name>
    <dbReference type="NCBI Taxonomy" id="200452"/>
    <lineage>
        <taxon>Bacteria</taxon>
        <taxon>Pseudomonadati</taxon>
        <taxon>Pseudomonadota</taxon>
        <taxon>Gammaproteobacteria</taxon>
        <taxon>Pseudomonadales</taxon>
        <taxon>Pseudomonadaceae</taxon>
        <taxon>Pseudomonas</taxon>
    </lineage>
</organism>
<dbReference type="AlphaFoldDB" id="A0A0P9M1U8"/>
<sequence>MTQGKFHVQSPEILLFLAERSCAPGAFVTRTAKPVCCVTGAGVCADVLCRGG</sequence>
<evidence type="ECO:0000313" key="2">
    <source>
        <dbReference type="Proteomes" id="UP000050411"/>
    </source>
</evidence>
<reference evidence="1 2" key="1">
    <citation type="submission" date="2015-09" db="EMBL/GenBank/DDBJ databases">
        <title>Genome announcement of multiple Pseudomonas syringae strains.</title>
        <authorList>
            <person name="Thakur S."/>
            <person name="Wang P.W."/>
            <person name="Gong Y."/>
            <person name="Weir B.S."/>
            <person name="Guttman D.S."/>
        </authorList>
    </citation>
    <scope>NUCLEOTIDE SEQUENCE [LARGE SCALE GENOMIC DNA]</scope>
    <source>
        <strain evidence="1 2">ICMP19117</strain>
    </source>
</reference>
<evidence type="ECO:0000313" key="1">
    <source>
        <dbReference type="EMBL" id="KPW84898.1"/>
    </source>
</evidence>
<accession>A0A0P9M1U8</accession>
<comment type="caution">
    <text evidence="1">The sequence shown here is derived from an EMBL/GenBank/DDBJ whole genome shotgun (WGS) entry which is preliminary data.</text>
</comment>
<protein>
    <submittedName>
        <fullName evidence="1">Uncharacterized protein</fullName>
    </submittedName>
</protein>
<gene>
    <name evidence="1" type="ORF">ALO92_101661</name>
</gene>
<dbReference type="EMBL" id="LJQB01000053">
    <property type="protein sequence ID" value="KPW84898.1"/>
    <property type="molecule type" value="Genomic_DNA"/>
</dbReference>
<name>A0A0P9M1U8_9PSED</name>